<name>X1IA33_9ZZZZ</name>
<organism evidence="1">
    <name type="scientific">marine sediment metagenome</name>
    <dbReference type="NCBI Taxonomy" id="412755"/>
    <lineage>
        <taxon>unclassified sequences</taxon>
        <taxon>metagenomes</taxon>
        <taxon>ecological metagenomes</taxon>
    </lineage>
</organism>
<reference evidence="1" key="1">
    <citation type="journal article" date="2014" name="Front. Microbiol.">
        <title>High frequency of phylogenetically diverse reductive dehalogenase-homologous genes in deep subseafloor sedimentary metagenomes.</title>
        <authorList>
            <person name="Kawai M."/>
            <person name="Futagami T."/>
            <person name="Toyoda A."/>
            <person name="Takaki Y."/>
            <person name="Nishi S."/>
            <person name="Hori S."/>
            <person name="Arai W."/>
            <person name="Tsubouchi T."/>
            <person name="Morono Y."/>
            <person name="Uchiyama I."/>
            <person name="Ito T."/>
            <person name="Fujiyama A."/>
            <person name="Inagaki F."/>
            <person name="Takami H."/>
        </authorList>
    </citation>
    <scope>NUCLEOTIDE SEQUENCE</scope>
    <source>
        <strain evidence="1">Expedition CK06-06</strain>
    </source>
</reference>
<accession>X1IA33</accession>
<evidence type="ECO:0000313" key="1">
    <source>
        <dbReference type="EMBL" id="GAH54443.1"/>
    </source>
</evidence>
<sequence>NQYTEAEELIKNYSFDEATKLLNESLKVFNKNQQKKVVVAILLKLRKIAAILNNEDLERNYLESALGVAKSGEVPIDYIIKI</sequence>
<comment type="caution">
    <text evidence="1">The sequence shown here is derived from an EMBL/GenBank/DDBJ whole genome shotgun (WGS) entry which is preliminary data.</text>
</comment>
<dbReference type="AlphaFoldDB" id="X1IA33"/>
<dbReference type="EMBL" id="BARU01015697">
    <property type="protein sequence ID" value="GAH54443.1"/>
    <property type="molecule type" value="Genomic_DNA"/>
</dbReference>
<feature type="non-terminal residue" evidence="1">
    <location>
        <position position="82"/>
    </location>
</feature>
<feature type="non-terminal residue" evidence="1">
    <location>
        <position position="1"/>
    </location>
</feature>
<protein>
    <submittedName>
        <fullName evidence="1">Uncharacterized protein</fullName>
    </submittedName>
</protein>
<proteinExistence type="predicted"/>
<gene>
    <name evidence="1" type="ORF">S03H2_26781</name>
</gene>